<evidence type="ECO:0000256" key="5">
    <source>
        <dbReference type="ARBA" id="ARBA00030782"/>
    </source>
</evidence>
<evidence type="ECO:0000256" key="6">
    <source>
        <dbReference type="SAM" id="SignalP"/>
    </source>
</evidence>
<dbReference type="InterPro" id="IPR000909">
    <property type="entry name" value="PLipase_C_PInositol-sp_X_dom"/>
</dbReference>
<dbReference type="Proteomes" id="UP000011205">
    <property type="component" value="Unassembled WGS sequence"/>
</dbReference>
<comment type="catalytic activity">
    <reaction evidence="1">
        <text>a 1,2-diacyl-sn-glycero-3-phospho-(1D-myo-inositol) = 1D-myo-inositol 1,2-cyclic phosphate + a 1,2-diacyl-sn-glycerol</text>
        <dbReference type="Rhea" id="RHEA:17093"/>
        <dbReference type="ChEBI" id="CHEBI:17815"/>
        <dbReference type="ChEBI" id="CHEBI:57880"/>
        <dbReference type="ChEBI" id="CHEBI:58484"/>
        <dbReference type="EC" id="4.6.1.13"/>
    </reaction>
</comment>
<evidence type="ECO:0000256" key="3">
    <source>
        <dbReference type="ARBA" id="ARBA00019758"/>
    </source>
</evidence>
<accession>L8PQS9</accession>
<evidence type="ECO:0000313" key="9">
    <source>
        <dbReference type="Proteomes" id="UP000011205"/>
    </source>
</evidence>
<dbReference type="Pfam" id="PF00388">
    <property type="entry name" value="PI-PLC-X"/>
    <property type="match status" value="1"/>
</dbReference>
<dbReference type="EC" id="4.6.1.13" evidence="2"/>
<feature type="chain" id="PRO_5038586187" description="1-phosphatidylinositol phosphodiesterase" evidence="6">
    <location>
        <begin position="20"/>
        <end position="314"/>
    </location>
</feature>
<dbReference type="InterPro" id="IPR017946">
    <property type="entry name" value="PLC-like_Pdiesterase_TIM-brl"/>
</dbReference>
<keyword evidence="6" id="KW-0732">Signal</keyword>
<dbReference type="SUPFAM" id="SSF51695">
    <property type="entry name" value="PLC-like phosphodiesterases"/>
    <property type="match status" value="1"/>
</dbReference>
<comment type="caution">
    <text evidence="8">The sequence shown here is derived from an EMBL/GenBank/DDBJ whole genome shotgun (WGS) entry which is preliminary data.</text>
</comment>
<dbReference type="PANTHER" id="PTHR13593:SF113">
    <property type="entry name" value="SI:DKEY-266F7.9"/>
    <property type="match status" value="1"/>
</dbReference>
<dbReference type="SMART" id="SM00148">
    <property type="entry name" value="PLCXc"/>
    <property type="match status" value="1"/>
</dbReference>
<dbReference type="PATRIC" id="fig|1160705.3.peg.1303"/>
<dbReference type="EMBL" id="AMLP01000045">
    <property type="protein sequence ID" value="ELS57742.1"/>
    <property type="molecule type" value="Genomic_DNA"/>
</dbReference>
<dbReference type="Gene3D" id="3.20.20.190">
    <property type="entry name" value="Phosphatidylinositol (PI) phosphodiesterase"/>
    <property type="match status" value="1"/>
</dbReference>
<evidence type="ECO:0000259" key="7">
    <source>
        <dbReference type="SMART" id="SM00148"/>
    </source>
</evidence>
<dbReference type="AlphaFoldDB" id="L8PQS9"/>
<evidence type="ECO:0000256" key="2">
    <source>
        <dbReference type="ARBA" id="ARBA00012581"/>
    </source>
</evidence>
<dbReference type="PROSITE" id="PS50007">
    <property type="entry name" value="PIPLC_X_DOMAIN"/>
    <property type="match status" value="1"/>
</dbReference>
<dbReference type="GO" id="GO:0006629">
    <property type="term" value="P:lipid metabolic process"/>
    <property type="evidence" value="ECO:0007669"/>
    <property type="project" value="InterPro"/>
</dbReference>
<gene>
    <name evidence="8" type="ORF">STVIR_1306</name>
</gene>
<feature type="signal peptide" evidence="6">
    <location>
        <begin position="1"/>
        <end position="19"/>
    </location>
</feature>
<dbReference type="PANTHER" id="PTHR13593">
    <property type="match status" value="1"/>
</dbReference>
<sequence length="314" mass="34559">MVLTALAALLIVLVPGATAAWADGRHSEGLGAVSHPDWMASLPDAAPLAALSIPGTHDTMARNVTFVAETQKSPLPEQLNAGVRALDIRARHFHDHFTIHHGAVYLNANFTDVLRQTTDFLKAHPGEAVLMRLNEEHTAAYNTRTFAQTLRWYLEQNPDTAGLARDHLWRPLHGAQSAPTLGEVRGKIVLLQEFDGEGTDFGLSYWSPAMNIQDAYDVPSLFHIKGKWETARGHLEDAATRDPGKLYITFLSGVGPGAYPHAVAAGALWFTGVNHYALHHFQGRDVWRTGVVMMDYPGPDLVEAVLRYNRHVQS</sequence>
<name>L8PQS9_STRVR</name>
<organism evidence="8 9">
    <name type="scientific">Streptomyces viridochromogenes Tue57</name>
    <dbReference type="NCBI Taxonomy" id="1160705"/>
    <lineage>
        <taxon>Bacteria</taxon>
        <taxon>Bacillati</taxon>
        <taxon>Actinomycetota</taxon>
        <taxon>Actinomycetes</taxon>
        <taxon>Kitasatosporales</taxon>
        <taxon>Streptomycetaceae</taxon>
        <taxon>Streptomyces</taxon>
    </lineage>
</organism>
<evidence type="ECO:0000256" key="4">
    <source>
        <dbReference type="ARBA" id="ARBA00030474"/>
    </source>
</evidence>
<dbReference type="GO" id="GO:0008081">
    <property type="term" value="F:phosphoric diester hydrolase activity"/>
    <property type="evidence" value="ECO:0007669"/>
    <property type="project" value="InterPro"/>
</dbReference>
<dbReference type="InterPro" id="IPR051057">
    <property type="entry name" value="PI-PLC_domain"/>
</dbReference>
<evidence type="ECO:0000313" key="8">
    <source>
        <dbReference type="EMBL" id="ELS57742.1"/>
    </source>
</evidence>
<protein>
    <recommendedName>
        <fullName evidence="3">1-phosphatidylinositol phosphodiesterase</fullName>
        <ecNumber evidence="2">4.6.1.13</ecNumber>
    </recommendedName>
    <alternativeName>
        <fullName evidence="4">Phosphatidylinositol diacylglycerol-lyase</fullName>
    </alternativeName>
    <alternativeName>
        <fullName evidence="5">Phosphatidylinositol-specific phospholipase C</fullName>
    </alternativeName>
</protein>
<proteinExistence type="predicted"/>
<reference evidence="8 9" key="1">
    <citation type="journal article" date="2013" name="Genome Announc.">
        <title>Draft Genome Sequence of Streptomyces viridochromogenes Strain Tu57, Producer of Avilamycin.</title>
        <authorList>
            <person name="Gruning B.A."/>
            <person name="Erxleben A."/>
            <person name="Hahnlein A."/>
            <person name="Gunther S."/>
        </authorList>
    </citation>
    <scope>NUCLEOTIDE SEQUENCE [LARGE SCALE GENOMIC DNA]</scope>
    <source>
        <strain evidence="8 9">Tue57</strain>
    </source>
</reference>
<dbReference type="GO" id="GO:0004436">
    <property type="term" value="F:phosphatidylinositol diacylglycerol-lyase activity"/>
    <property type="evidence" value="ECO:0007669"/>
    <property type="project" value="UniProtKB-EC"/>
</dbReference>
<dbReference type="CDD" id="cd08586">
    <property type="entry name" value="PI-PLCc_BcPLC_like"/>
    <property type="match status" value="1"/>
</dbReference>
<evidence type="ECO:0000256" key="1">
    <source>
        <dbReference type="ARBA" id="ARBA00001316"/>
    </source>
</evidence>
<feature type="domain" description="Phosphatidylinositol-specific phospholipase C X" evidence="7">
    <location>
        <begin position="44"/>
        <end position="193"/>
    </location>
</feature>